<dbReference type="RefSeq" id="XP_002679498.1">
    <property type="nucleotide sequence ID" value="XM_002679452.1"/>
</dbReference>
<protein>
    <recommendedName>
        <fullName evidence="1">F-box domain-containing protein</fullName>
    </recommendedName>
</protein>
<dbReference type="Pfam" id="PF12937">
    <property type="entry name" value="F-box-like"/>
    <property type="match status" value="1"/>
</dbReference>
<gene>
    <name evidence="2" type="ORF">NAEGRDRAFT_47593</name>
</gene>
<reference evidence="2 3" key="1">
    <citation type="journal article" date="2010" name="Cell">
        <title>The genome of Naegleria gruberi illuminates early eukaryotic versatility.</title>
        <authorList>
            <person name="Fritz-Laylin L.K."/>
            <person name="Prochnik S.E."/>
            <person name="Ginger M.L."/>
            <person name="Dacks J.B."/>
            <person name="Carpenter M.L."/>
            <person name="Field M.C."/>
            <person name="Kuo A."/>
            <person name="Paredez A."/>
            <person name="Chapman J."/>
            <person name="Pham J."/>
            <person name="Shu S."/>
            <person name="Neupane R."/>
            <person name="Cipriano M."/>
            <person name="Mancuso J."/>
            <person name="Tu H."/>
            <person name="Salamov A."/>
            <person name="Lindquist E."/>
            <person name="Shapiro H."/>
            <person name="Lucas S."/>
            <person name="Grigoriev I.V."/>
            <person name="Cande W.Z."/>
            <person name="Fulton C."/>
            <person name="Rokhsar D.S."/>
            <person name="Dawson S.C."/>
        </authorList>
    </citation>
    <scope>NUCLEOTIDE SEQUENCE [LARGE SCALE GENOMIC DNA]</scope>
    <source>
        <strain evidence="2 3">NEG-M</strain>
    </source>
</reference>
<proteinExistence type="predicted"/>
<accession>D2V8U6</accession>
<dbReference type="GeneID" id="8859736"/>
<evidence type="ECO:0000313" key="2">
    <source>
        <dbReference type="EMBL" id="EFC46754.1"/>
    </source>
</evidence>
<dbReference type="OrthoDB" id="10267180at2759"/>
<evidence type="ECO:0000313" key="3">
    <source>
        <dbReference type="Proteomes" id="UP000006671"/>
    </source>
</evidence>
<feature type="domain" description="F-box" evidence="1">
    <location>
        <begin position="1"/>
        <end position="47"/>
    </location>
</feature>
<dbReference type="Gene3D" id="1.25.40.20">
    <property type="entry name" value="Ankyrin repeat-containing domain"/>
    <property type="match status" value="1"/>
</dbReference>
<dbReference type="VEuPathDB" id="AmoebaDB:NAEGRDRAFT_47593"/>
<keyword evidence="3" id="KW-1185">Reference proteome</keyword>
<dbReference type="SUPFAM" id="SSF81383">
    <property type="entry name" value="F-box domain"/>
    <property type="match status" value="1"/>
</dbReference>
<dbReference type="KEGG" id="ngr:NAEGRDRAFT_47593"/>
<name>D2V8U6_NAEGR</name>
<dbReference type="InterPro" id="IPR036047">
    <property type="entry name" value="F-box-like_dom_sf"/>
</dbReference>
<dbReference type="InterPro" id="IPR001810">
    <property type="entry name" value="F-box_dom"/>
</dbReference>
<dbReference type="InterPro" id="IPR036770">
    <property type="entry name" value="Ankyrin_rpt-contain_sf"/>
</dbReference>
<dbReference type="EMBL" id="GG738857">
    <property type="protein sequence ID" value="EFC46754.1"/>
    <property type="molecule type" value="Genomic_DNA"/>
</dbReference>
<dbReference type="Gene3D" id="1.20.1280.50">
    <property type="match status" value="1"/>
</dbReference>
<sequence>MAQHLPAEILFHIFTSFTSPDQYLNNLMLVCRDWYQTTNYEMFWLASLKRMMKQQILDCASETLENCITYAYPEYLVIKKNDILKERQHYVSSLKNREKILVVDMKPFTKRKETNDDIYGDSYKTKCIQFIRERRKRLIALEMAKLAITFEQPSLFQDKSEWTQIMKLIENNQFFDKKVVANLGIFNTSTTIFHIFIKQALIHQVIGEEEFFDTVASFFICDCGLNVSTYIEPLIESRKIRSFLKERNNSETFFEKYKNEVKSTAKSGVPAYLLKLIVSRVSMNNESHIEFVGKCVELFKSKKLIKFKESMVEPYTNIYMNALYPNWKNIELYLKDMKLMECNGFDHYEFIDSIIRKGVFFMNEDEHEDLIIELLQRAHQEFGLKLDVPLPMSLTDTRTTKTLKFLVENGVDINYLLPNGTSPLAQFIRHKSNIDAILYLIERGATIPPIETATTINKLDKLFDYISDIDESKFMSTLKILVEKFGPRFSGVAIENLSVVHLSMDNLFALLLLLKQSTHFNEDESTSLALTRFYCKWYNYNGINFDKKEEFRNFVENELGIQLIQAIIDESNIGGEIDEEDEEFLL</sequence>
<evidence type="ECO:0000259" key="1">
    <source>
        <dbReference type="PROSITE" id="PS50181"/>
    </source>
</evidence>
<organism evidence="3">
    <name type="scientific">Naegleria gruberi</name>
    <name type="common">Amoeba</name>
    <dbReference type="NCBI Taxonomy" id="5762"/>
    <lineage>
        <taxon>Eukaryota</taxon>
        <taxon>Discoba</taxon>
        <taxon>Heterolobosea</taxon>
        <taxon>Tetramitia</taxon>
        <taxon>Eutetramitia</taxon>
        <taxon>Vahlkampfiidae</taxon>
        <taxon>Naegleria</taxon>
    </lineage>
</organism>
<dbReference type="AlphaFoldDB" id="D2V8U6"/>
<dbReference type="PROSITE" id="PS50181">
    <property type="entry name" value="FBOX"/>
    <property type="match status" value="1"/>
</dbReference>
<dbReference type="InParanoid" id="D2V8U6"/>
<dbReference type="Proteomes" id="UP000006671">
    <property type="component" value="Unassembled WGS sequence"/>
</dbReference>